<dbReference type="InterPro" id="IPR028994">
    <property type="entry name" value="Integrin_alpha_N"/>
</dbReference>
<evidence type="ECO:0008006" key="4">
    <source>
        <dbReference type="Google" id="ProtNLM"/>
    </source>
</evidence>
<name>A0A518HN96_9BACT</name>
<dbReference type="SUPFAM" id="SSF69318">
    <property type="entry name" value="Integrin alpha N-terminal domain"/>
    <property type="match status" value="1"/>
</dbReference>
<dbReference type="Proteomes" id="UP000319004">
    <property type="component" value="Chromosome"/>
</dbReference>
<dbReference type="OrthoDB" id="221146at2"/>
<gene>
    <name evidence="2" type="ORF">Enr13x_21790</name>
</gene>
<keyword evidence="3" id="KW-1185">Reference proteome</keyword>
<dbReference type="AlphaFoldDB" id="A0A518HN96"/>
<organism evidence="2 3">
    <name type="scientific">Stieleria neptunia</name>
    <dbReference type="NCBI Taxonomy" id="2527979"/>
    <lineage>
        <taxon>Bacteria</taxon>
        <taxon>Pseudomonadati</taxon>
        <taxon>Planctomycetota</taxon>
        <taxon>Planctomycetia</taxon>
        <taxon>Pirellulales</taxon>
        <taxon>Pirellulaceae</taxon>
        <taxon>Stieleria</taxon>
    </lineage>
</organism>
<accession>A0A518HN96</accession>
<dbReference type="PANTHER" id="PTHR44103">
    <property type="entry name" value="PROPROTEIN CONVERTASE P"/>
    <property type="match status" value="1"/>
</dbReference>
<keyword evidence="1" id="KW-0732">Signal</keyword>
<dbReference type="RefSeq" id="WP_145385988.1">
    <property type="nucleotide sequence ID" value="NZ_CP037423.1"/>
</dbReference>
<evidence type="ECO:0000256" key="1">
    <source>
        <dbReference type="ARBA" id="ARBA00022729"/>
    </source>
</evidence>
<protein>
    <recommendedName>
        <fullName evidence="4">FG-GAP repeat protein</fullName>
    </recommendedName>
</protein>
<dbReference type="EMBL" id="CP037423">
    <property type="protein sequence ID" value="QDV42334.1"/>
    <property type="molecule type" value="Genomic_DNA"/>
</dbReference>
<dbReference type="Pfam" id="PF13517">
    <property type="entry name" value="FG-GAP_3"/>
    <property type="match status" value="1"/>
</dbReference>
<sequence length="628" mass="65695">MNTIVFLDLNFNQQIDVGEPTATLNAEGLYEFVEMDAHVSYSILATLPTGFQQVAPDADGNFEWEIFLPAGGDVTNRNFGFRRVQATGQSTSSIVSGRLFEDTNGSGLFEQGIEVSHGNVPIYLDANNNRRHNIGSDEPITLTNADGTFAIDGLSSQIVTLRTSLNDRFVHTTPLGNSFDLETSRLFSGVVAFDTASAATPSDFNLDGIADLAVANVSQNTLSILAGRADGVIIRETAHPIGTGEKGIDSMDVADIDNDGDLDIVATRLSDGGVSIFRNITDTTADPVHIQFEPLESFGVAQASVFERAPIVLANFDNDVSGPGGEGTVDIVAIPKSTATVNVMMNSLVDGGHRVALDGLNTISDLDFIITPTGDVVPPSVTDVRIAASGWATSFKSAVDPQNLRGAIVPGPSPLRPLSWHGLDTLFVEFSEDIQKATDGIIDAADLTLVGANVPDYKSASGIGITTSYTDGGGDGPFLLTIQLAGSANFEADRIVLGLSDSIVDLAGNPLGGNSIFGFNVLPGDVDGSGGVLANDVLMVNASQFTFAGAVGYDAFRDIDGSGAVFANDVLLANGRQFTFLPPESPAAPPTLDPGSVDEFFESITSDGEGELAAETGIKLFCNSEPNA</sequence>
<dbReference type="PANTHER" id="PTHR44103:SF1">
    <property type="entry name" value="PROPROTEIN CONVERTASE P"/>
    <property type="match status" value="1"/>
</dbReference>
<evidence type="ECO:0000313" key="2">
    <source>
        <dbReference type="EMBL" id="QDV42334.1"/>
    </source>
</evidence>
<reference evidence="2 3" key="1">
    <citation type="submission" date="2019-03" db="EMBL/GenBank/DDBJ databases">
        <title>Deep-cultivation of Planctomycetes and their phenomic and genomic characterization uncovers novel biology.</title>
        <authorList>
            <person name="Wiegand S."/>
            <person name="Jogler M."/>
            <person name="Boedeker C."/>
            <person name="Pinto D."/>
            <person name="Vollmers J."/>
            <person name="Rivas-Marin E."/>
            <person name="Kohn T."/>
            <person name="Peeters S.H."/>
            <person name="Heuer A."/>
            <person name="Rast P."/>
            <person name="Oberbeckmann S."/>
            <person name="Bunk B."/>
            <person name="Jeske O."/>
            <person name="Meyerdierks A."/>
            <person name="Storesund J.E."/>
            <person name="Kallscheuer N."/>
            <person name="Luecker S."/>
            <person name="Lage O.M."/>
            <person name="Pohl T."/>
            <person name="Merkel B.J."/>
            <person name="Hornburger P."/>
            <person name="Mueller R.-W."/>
            <person name="Bruemmer F."/>
            <person name="Labrenz M."/>
            <person name="Spormann A.M."/>
            <person name="Op den Camp H."/>
            <person name="Overmann J."/>
            <person name="Amann R."/>
            <person name="Jetten M.S.M."/>
            <person name="Mascher T."/>
            <person name="Medema M.H."/>
            <person name="Devos D.P."/>
            <person name="Kaster A.-K."/>
            <person name="Ovreas L."/>
            <person name="Rohde M."/>
            <person name="Galperin M.Y."/>
            <person name="Jogler C."/>
        </authorList>
    </citation>
    <scope>NUCLEOTIDE SEQUENCE [LARGE SCALE GENOMIC DNA]</scope>
    <source>
        <strain evidence="2 3">Enr13</strain>
    </source>
</reference>
<dbReference type="KEGG" id="snep:Enr13x_21790"/>
<dbReference type="InterPro" id="IPR013517">
    <property type="entry name" value="FG-GAP"/>
</dbReference>
<evidence type="ECO:0000313" key="3">
    <source>
        <dbReference type="Proteomes" id="UP000319004"/>
    </source>
</evidence>
<proteinExistence type="predicted"/>